<feature type="compositionally biased region" description="Acidic residues" evidence="1">
    <location>
        <begin position="400"/>
        <end position="411"/>
    </location>
</feature>
<feature type="compositionally biased region" description="Basic and acidic residues" evidence="1">
    <location>
        <begin position="412"/>
        <end position="423"/>
    </location>
</feature>
<feature type="compositionally biased region" description="Basic residues" evidence="1">
    <location>
        <begin position="244"/>
        <end position="274"/>
    </location>
</feature>
<evidence type="ECO:0000256" key="1">
    <source>
        <dbReference type="SAM" id="MobiDB-lite"/>
    </source>
</evidence>
<protein>
    <submittedName>
        <fullName evidence="2">Uncharacterized protein</fullName>
    </submittedName>
</protein>
<feature type="compositionally biased region" description="Acidic residues" evidence="1">
    <location>
        <begin position="226"/>
        <end position="240"/>
    </location>
</feature>
<proteinExistence type="predicted"/>
<accession>A0AA96J3T3</accession>
<feature type="compositionally biased region" description="Basic residues" evidence="1">
    <location>
        <begin position="131"/>
        <end position="152"/>
    </location>
</feature>
<reference evidence="2" key="1">
    <citation type="submission" date="2023-07" db="EMBL/GenBank/DDBJ databases">
        <authorList>
            <person name="Xia Y."/>
        </authorList>
    </citation>
    <scope>NUCLEOTIDE SEQUENCE</scope>
    <source>
        <strain evidence="2">E</strain>
    </source>
</reference>
<feature type="compositionally biased region" description="Basic residues" evidence="1">
    <location>
        <begin position="96"/>
        <end position="118"/>
    </location>
</feature>
<organism evidence="2">
    <name type="scientific">Marseillevirus sp</name>
    <dbReference type="NCBI Taxonomy" id="2809551"/>
    <lineage>
        <taxon>Viruses</taxon>
        <taxon>Varidnaviria</taxon>
        <taxon>Bamfordvirae</taxon>
        <taxon>Nucleocytoviricota</taxon>
        <taxon>Megaviricetes</taxon>
        <taxon>Pimascovirales</taxon>
        <taxon>Pimascovirales incertae sedis</taxon>
        <taxon>Marseilleviridae</taxon>
        <taxon>Marseillevirus</taxon>
    </lineage>
</organism>
<feature type="region of interest" description="Disordered" evidence="1">
    <location>
        <begin position="400"/>
        <end position="449"/>
    </location>
</feature>
<evidence type="ECO:0000313" key="2">
    <source>
        <dbReference type="EMBL" id="WNL50430.1"/>
    </source>
</evidence>
<sequence>MSEAGKCTDKAIASCKKQDKLCNVETGRCVTADPKRKVKGAVYDKKRSLYFPQGLLFEDDDGTKELVVPKKKAKKSSKGKEKAETSSEEEEESPKPKKKTVKKKTSPVKKVASKKKAKVSSSEEEEESPKPKKKTVKKKTSPVKKVASKKKASCFEEEGECPSDKPICSVSDKGRGTCIKGSAKTLAKKSMIKRDGLTIVGSSDVLKKLKKDYDYGDAKVQKWAEEKEESSEEEETSEEELPPKKKTPPKKKKVVSPKKKASPKKKVASPKKKKAAIEEILCFDEEAEPCEDDKLCSATGKCVPGTTAFLRKKQKISLNGKEVYGTDLQFKSLAKKYGSVSSSKRYEVGEEIRIEVAKSASPQLKKTVKKIEEVVKEADLPEEEKAILARELEAAIETVVEEEERIEEEEPEGKGKEKVDEKPKKKGASGRKKKQVQLPESESKQVEKSAEEIQKAFERCLGISVGA</sequence>
<name>A0AA96J3T3_9VIRU</name>
<feature type="compositionally biased region" description="Basic residues" evidence="1">
    <location>
        <begin position="424"/>
        <end position="435"/>
    </location>
</feature>
<gene>
    <name evidence="2" type="ORF">MarDSR_391</name>
</gene>
<feature type="region of interest" description="Disordered" evidence="1">
    <location>
        <begin position="62"/>
        <end position="178"/>
    </location>
</feature>
<dbReference type="EMBL" id="OR343189">
    <property type="protein sequence ID" value="WNL50430.1"/>
    <property type="molecule type" value="Genomic_DNA"/>
</dbReference>
<feature type="region of interest" description="Disordered" evidence="1">
    <location>
        <begin position="222"/>
        <end position="274"/>
    </location>
</feature>